<proteinExistence type="predicted"/>
<evidence type="ECO:0000313" key="2">
    <source>
        <dbReference type="EMBL" id="CAH3173627.1"/>
    </source>
</evidence>
<gene>
    <name evidence="2" type="ORF">PEVE_00009127</name>
</gene>
<reference evidence="2 3" key="1">
    <citation type="submission" date="2022-05" db="EMBL/GenBank/DDBJ databases">
        <authorList>
            <consortium name="Genoscope - CEA"/>
            <person name="William W."/>
        </authorList>
    </citation>
    <scope>NUCLEOTIDE SEQUENCE [LARGE SCALE GENOMIC DNA]</scope>
</reference>
<organism evidence="2 3">
    <name type="scientific">Porites evermanni</name>
    <dbReference type="NCBI Taxonomy" id="104178"/>
    <lineage>
        <taxon>Eukaryota</taxon>
        <taxon>Metazoa</taxon>
        <taxon>Cnidaria</taxon>
        <taxon>Anthozoa</taxon>
        <taxon>Hexacorallia</taxon>
        <taxon>Scleractinia</taxon>
        <taxon>Fungiina</taxon>
        <taxon>Poritidae</taxon>
        <taxon>Porites</taxon>
    </lineage>
</organism>
<comment type="caution">
    <text evidence="2">The sequence shown here is derived from an EMBL/GenBank/DDBJ whole genome shotgun (WGS) entry which is preliminary data.</text>
</comment>
<sequence>MQKKIHLFNCDHLYELRVIEDLLNSSKPMLHDKLGFDFTVEHHYFSLNEINELSEKVIPSLKMDFAVFVVHAQESRVSINDGRGYTKVYRALMKATGGNVIIVIGGDDNYKNEEEQERSVISPWARRIVCVQFNEEYLDGRKSFVFSWGEKHRQIHVEAMMHFFDADKNGEKFKYQLPIKTDPTLQPRRVESTPTEAEENKCPSDIGKITQGTEFSTRGTGRPGIESQGAKTRGAASLTKQPQETNGGLALLGCNVSQEAIETVKQVLESIGPTLNLHAQPAVMNLPPAQVKHYLERHSLQFCVLVVDGETVKDAHENLPARRSQYEDLFKTAVERVANKVIILVCGSLNMPEKDQKIVNEQISRDVKEKGFIAWLKDGRLTVHPDVLAQILNPALAKSYMMSQSGASGVVQGQSNVSPHTLDQQVPYEMQREFMKQHRYTDEVEVKIMFVPENNMLWVFYGDCGVEMANNELLLLKTRVINGKISFSGIDVECCYPNWTVPGYITESLKSKACNGTLFIISDEKGNLRTVVQL</sequence>
<dbReference type="EMBL" id="CALNXI010001627">
    <property type="protein sequence ID" value="CAH3173627.1"/>
    <property type="molecule type" value="Genomic_DNA"/>
</dbReference>
<evidence type="ECO:0000256" key="1">
    <source>
        <dbReference type="SAM" id="MobiDB-lite"/>
    </source>
</evidence>
<feature type="region of interest" description="Disordered" evidence="1">
    <location>
        <begin position="185"/>
        <end position="241"/>
    </location>
</feature>
<accession>A0ABN8R2S6</accession>
<protein>
    <submittedName>
        <fullName evidence="2">Uncharacterized protein</fullName>
    </submittedName>
</protein>
<feature type="compositionally biased region" description="Polar residues" evidence="1">
    <location>
        <begin position="210"/>
        <end position="219"/>
    </location>
</feature>
<feature type="non-terminal residue" evidence="2">
    <location>
        <position position="534"/>
    </location>
</feature>
<evidence type="ECO:0000313" key="3">
    <source>
        <dbReference type="Proteomes" id="UP001159427"/>
    </source>
</evidence>
<keyword evidence="3" id="KW-1185">Reference proteome</keyword>
<dbReference type="Proteomes" id="UP001159427">
    <property type="component" value="Unassembled WGS sequence"/>
</dbReference>
<name>A0ABN8R2S6_9CNID</name>